<organism evidence="1 2">
    <name type="scientific">Gimesia fumaroli</name>
    <dbReference type="NCBI Taxonomy" id="2527976"/>
    <lineage>
        <taxon>Bacteria</taxon>
        <taxon>Pseudomonadati</taxon>
        <taxon>Planctomycetota</taxon>
        <taxon>Planctomycetia</taxon>
        <taxon>Planctomycetales</taxon>
        <taxon>Planctomycetaceae</taxon>
        <taxon>Gimesia</taxon>
    </lineage>
</organism>
<evidence type="ECO:0000313" key="2">
    <source>
        <dbReference type="Proteomes" id="UP000318313"/>
    </source>
</evidence>
<dbReference type="EMBL" id="CP037452">
    <property type="protein sequence ID" value="QDV51350.1"/>
    <property type="molecule type" value="Genomic_DNA"/>
</dbReference>
<dbReference type="OrthoDB" id="285761at2"/>
<sequence>MDITVGNWGLYQWFEEHGLELIHPNDLDAIRNLMPNGKLFEVTDNDGDYLTLRYGNHTYRVNPSLFKLVSTPPFTFGDVVRIRKGGSVISAKICDILWHFQRSEPYYHLAINGKRLTKQYWLKDFLDADEKFNTV</sequence>
<dbReference type="AlphaFoldDB" id="A0A518IE61"/>
<reference evidence="1 2" key="1">
    <citation type="submission" date="2019-03" db="EMBL/GenBank/DDBJ databases">
        <title>Deep-cultivation of Planctomycetes and their phenomic and genomic characterization uncovers novel biology.</title>
        <authorList>
            <person name="Wiegand S."/>
            <person name="Jogler M."/>
            <person name="Boedeker C."/>
            <person name="Pinto D."/>
            <person name="Vollmers J."/>
            <person name="Rivas-Marin E."/>
            <person name="Kohn T."/>
            <person name="Peeters S.H."/>
            <person name="Heuer A."/>
            <person name="Rast P."/>
            <person name="Oberbeckmann S."/>
            <person name="Bunk B."/>
            <person name="Jeske O."/>
            <person name="Meyerdierks A."/>
            <person name="Storesund J.E."/>
            <person name="Kallscheuer N."/>
            <person name="Luecker S."/>
            <person name="Lage O.M."/>
            <person name="Pohl T."/>
            <person name="Merkel B.J."/>
            <person name="Hornburger P."/>
            <person name="Mueller R.-W."/>
            <person name="Bruemmer F."/>
            <person name="Labrenz M."/>
            <person name="Spormann A.M."/>
            <person name="Op den Camp H."/>
            <person name="Overmann J."/>
            <person name="Amann R."/>
            <person name="Jetten M.S.M."/>
            <person name="Mascher T."/>
            <person name="Medema M.H."/>
            <person name="Devos D.P."/>
            <person name="Kaster A.-K."/>
            <person name="Ovreas L."/>
            <person name="Rohde M."/>
            <person name="Galperin M.Y."/>
            <person name="Jogler C."/>
        </authorList>
    </citation>
    <scope>NUCLEOTIDE SEQUENCE [LARGE SCALE GENOMIC DNA]</scope>
    <source>
        <strain evidence="1 2">Enr17</strain>
    </source>
</reference>
<gene>
    <name evidence="1" type="ORF">Enr17x_34060</name>
</gene>
<keyword evidence="2" id="KW-1185">Reference proteome</keyword>
<accession>A0A518IE61</accession>
<dbReference type="InterPro" id="IPR053804">
    <property type="entry name" value="DUF6960"/>
</dbReference>
<protein>
    <submittedName>
        <fullName evidence="1">Uncharacterized protein</fullName>
    </submittedName>
</protein>
<dbReference type="KEGG" id="gfm:Enr17x_34060"/>
<name>A0A518IE61_9PLAN</name>
<dbReference type="Proteomes" id="UP000318313">
    <property type="component" value="Chromosome"/>
</dbReference>
<evidence type="ECO:0000313" key="1">
    <source>
        <dbReference type="EMBL" id="QDV51350.1"/>
    </source>
</evidence>
<dbReference type="Pfam" id="PF22283">
    <property type="entry name" value="DUF6960"/>
    <property type="match status" value="1"/>
</dbReference>
<proteinExistence type="predicted"/>
<dbReference type="RefSeq" id="WP_145310508.1">
    <property type="nucleotide sequence ID" value="NZ_CP037452.1"/>
</dbReference>